<dbReference type="PANTHER" id="PTHR36452:SF1">
    <property type="entry name" value="DUF2461 DOMAIN-CONTAINING PROTEIN"/>
    <property type="match status" value="1"/>
</dbReference>
<dbReference type="PIRSF" id="PIRSF028451">
    <property type="entry name" value="UCP028451"/>
    <property type="match status" value="1"/>
</dbReference>
<proteinExistence type="predicted"/>
<organism evidence="1 2">
    <name type="scientific">Microterricola gilva</name>
    <dbReference type="NCBI Taxonomy" id="393267"/>
    <lineage>
        <taxon>Bacteria</taxon>
        <taxon>Bacillati</taxon>
        <taxon>Actinomycetota</taxon>
        <taxon>Actinomycetes</taxon>
        <taxon>Micrococcales</taxon>
        <taxon>Microbacteriaceae</taxon>
        <taxon>Microterricola</taxon>
    </lineage>
</organism>
<comment type="caution">
    <text evidence="1">The sequence shown here is derived from an EMBL/GenBank/DDBJ whole genome shotgun (WGS) entry which is preliminary data.</text>
</comment>
<gene>
    <name evidence="1" type="ORF">EV379_1941</name>
</gene>
<dbReference type="InterPro" id="IPR012808">
    <property type="entry name" value="CHP02453"/>
</dbReference>
<dbReference type="Proteomes" id="UP000291483">
    <property type="component" value="Unassembled WGS sequence"/>
</dbReference>
<dbReference type="InterPro" id="IPR015996">
    <property type="entry name" value="UCP028451"/>
</dbReference>
<protein>
    <submittedName>
        <fullName evidence="1">Uncharacterized protein (TIGR02453 family)</fullName>
    </submittedName>
</protein>
<dbReference type="RefSeq" id="WP_130505938.1">
    <property type="nucleotide sequence ID" value="NZ_SHLC01000001.1"/>
</dbReference>
<accession>A0A4Q8AM13</accession>
<dbReference type="OrthoDB" id="9794241at2"/>
<sequence length="215" mass="23668">MSTFTGWPEAAVAFYRGLEADNSKAYWTENKHVYEEAVLAPMQALLGELGDEFGEGKIFRPNRDIRFSADKSPYKTAIGALLDRGYVQFSAEGIGVGAGCHTMAPDQLERYRIAVADDARGEELLRVIAGLADAGIGIATHDHLKSAPRGYSKEHPRVELLRNKDLAAWKQWPATEPWVHSAAAKEHIVGALRGSQPLVAWLDANVGESTLERRR</sequence>
<dbReference type="Pfam" id="PF09365">
    <property type="entry name" value="DUF2461"/>
    <property type="match status" value="1"/>
</dbReference>
<dbReference type="EMBL" id="SHLC01000001">
    <property type="protein sequence ID" value="RZU65607.1"/>
    <property type="molecule type" value="Genomic_DNA"/>
</dbReference>
<dbReference type="PANTHER" id="PTHR36452">
    <property type="entry name" value="CHROMOSOME 12, WHOLE GENOME SHOTGUN SEQUENCE"/>
    <property type="match status" value="1"/>
</dbReference>
<evidence type="ECO:0000313" key="2">
    <source>
        <dbReference type="Proteomes" id="UP000291483"/>
    </source>
</evidence>
<dbReference type="AlphaFoldDB" id="A0A4Q8AM13"/>
<keyword evidence="2" id="KW-1185">Reference proteome</keyword>
<reference evidence="1 2" key="1">
    <citation type="submission" date="2019-02" db="EMBL/GenBank/DDBJ databases">
        <title>Sequencing the genomes of 1000 actinobacteria strains.</title>
        <authorList>
            <person name="Klenk H.-P."/>
        </authorList>
    </citation>
    <scope>NUCLEOTIDE SEQUENCE [LARGE SCALE GENOMIC DNA]</scope>
    <source>
        <strain evidence="1 2">DSM 18319</strain>
    </source>
</reference>
<evidence type="ECO:0000313" key="1">
    <source>
        <dbReference type="EMBL" id="RZU65607.1"/>
    </source>
</evidence>
<name>A0A4Q8AM13_9MICO</name>